<sequence length="514" mass="59084">MNVKELLSFIAFIFYIYIGVYSFFNIKKNIESLLFLIICVSLAFWSFGYVYAYGNVVNSDFWTRFSAIGWIFFSASTLHLILRFIDNKIFNKVSTQFLLYVPAIIIFYMRVIIWGEIQVSQRLQRFYSLYDIVYNNGYLTIALILVALWSLKQTSIRERSQGRLILITGAISFLLNIIGVISVNTIHLKLFPAIGQVYAIPMILGIYYSILKFHFLKISPNIILDEVLEEMMDVFFLLSPEGKVTKINHRTADIVGIPKGKIVNKHIANFFKERDVILNLVDIRNTAERMIEEVNLIDRNLELKPMQISVSRISDNLTKELIGIVIIGHDITVKKQLEKQVIKHEEMQLRLTQLAYHDSLTGLANRKHFVERFEEAISKHNISIEKLGVIFADLNDFKTVNDTYGHEIGDYLLCQVGDRLKKALSEKSLIARLGGDEFAILVYDILSFEDLNKVMNSISQVFIEPVIRDNISLRISASLGASIFPEEGSTVDELISRADKEMYKMKNQKKLALK</sequence>
<dbReference type="Pfam" id="PF00990">
    <property type="entry name" value="GGDEF"/>
    <property type="match status" value="1"/>
</dbReference>
<dbReference type="SUPFAM" id="SSF55785">
    <property type="entry name" value="PYP-like sensor domain (PAS domain)"/>
    <property type="match status" value="1"/>
</dbReference>
<evidence type="ECO:0008006" key="6">
    <source>
        <dbReference type="Google" id="ProtNLM"/>
    </source>
</evidence>
<dbReference type="Gene3D" id="3.30.70.270">
    <property type="match status" value="1"/>
</dbReference>
<feature type="transmembrane region" description="Helical" evidence="1">
    <location>
        <begin position="97"/>
        <end position="117"/>
    </location>
</feature>
<feature type="domain" description="GGDEF" evidence="3">
    <location>
        <begin position="385"/>
        <end position="514"/>
    </location>
</feature>
<accession>A0A6V8SA90</accession>
<keyword evidence="1" id="KW-0472">Membrane</keyword>
<gene>
    <name evidence="4" type="ORF">bsdtw1_00219</name>
</gene>
<keyword evidence="1" id="KW-1133">Transmembrane helix</keyword>
<keyword evidence="5" id="KW-1185">Reference proteome</keyword>
<dbReference type="PANTHER" id="PTHR44757">
    <property type="entry name" value="DIGUANYLATE CYCLASE DGCP"/>
    <property type="match status" value="1"/>
</dbReference>
<dbReference type="SMART" id="SM00267">
    <property type="entry name" value="GGDEF"/>
    <property type="match status" value="1"/>
</dbReference>
<comment type="caution">
    <text evidence="4">The sequence shown here is derived from an EMBL/GenBank/DDBJ whole genome shotgun (WGS) entry which is preliminary data.</text>
</comment>
<feature type="transmembrane region" description="Helical" evidence="1">
    <location>
        <begin position="65"/>
        <end position="85"/>
    </location>
</feature>
<dbReference type="RefSeq" id="WP_183275750.1">
    <property type="nucleotide sequence ID" value="NZ_BLZR01000001.1"/>
</dbReference>
<dbReference type="PANTHER" id="PTHR44757:SF2">
    <property type="entry name" value="BIOFILM ARCHITECTURE MAINTENANCE PROTEIN MBAA"/>
    <property type="match status" value="1"/>
</dbReference>
<proteinExistence type="predicted"/>
<dbReference type="CDD" id="cd00130">
    <property type="entry name" value="PAS"/>
    <property type="match status" value="1"/>
</dbReference>
<dbReference type="InterPro" id="IPR052155">
    <property type="entry name" value="Biofilm_reg_signaling"/>
</dbReference>
<dbReference type="InterPro" id="IPR035965">
    <property type="entry name" value="PAS-like_dom_sf"/>
</dbReference>
<evidence type="ECO:0000256" key="1">
    <source>
        <dbReference type="SAM" id="Phobius"/>
    </source>
</evidence>
<feature type="transmembrane region" description="Helical" evidence="1">
    <location>
        <begin position="190"/>
        <end position="210"/>
    </location>
</feature>
<feature type="transmembrane region" description="Helical" evidence="1">
    <location>
        <begin position="6"/>
        <end position="26"/>
    </location>
</feature>
<organism evidence="4 5">
    <name type="scientific">Clostridium fungisolvens</name>
    <dbReference type="NCBI Taxonomy" id="1604897"/>
    <lineage>
        <taxon>Bacteria</taxon>
        <taxon>Bacillati</taxon>
        <taxon>Bacillota</taxon>
        <taxon>Clostridia</taxon>
        <taxon>Eubacteriales</taxon>
        <taxon>Clostridiaceae</taxon>
        <taxon>Clostridium</taxon>
    </lineage>
</organism>
<dbReference type="CDD" id="cd01949">
    <property type="entry name" value="GGDEF"/>
    <property type="match status" value="1"/>
</dbReference>
<evidence type="ECO:0000259" key="3">
    <source>
        <dbReference type="PROSITE" id="PS50887"/>
    </source>
</evidence>
<keyword evidence="1" id="KW-0812">Transmembrane</keyword>
<dbReference type="AlphaFoldDB" id="A0A6V8SA90"/>
<feature type="domain" description="PAS" evidence="2">
    <location>
        <begin position="224"/>
        <end position="275"/>
    </location>
</feature>
<dbReference type="EMBL" id="BLZR01000001">
    <property type="protein sequence ID" value="GFP74174.1"/>
    <property type="molecule type" value="Genomic_DNA"/>
</dbReference>
<dbReference type="Proteomes" id="UP000580568">
    <property type="component" value="Unassembled WGS sequence"/>
</dbReference>
<reference evidence="4 5" key="1">
    <citation type="submission" date="2020-07" db="EMBL/GenBank/DDBJ databases">
        <title>A new beta-1,3-glucan-decomposing anaerobic bacterium isolated from anoxic soil subjected to biological soil disinfestation.</title>
        <authorList>
            <person name="Ueki A."/>
            <person name="Tonouchi A."/>
        </authorList>
    </citation>
    <scope>NUCLEOTIDE SEQUENCE [LARGE SCALE GENOMIC DNA]</scope>
    <source>
        <strain evidence="4 5">TW1</strain>
    </source>
</reference>
<dbReference type="InterPro" id="IPR043128">
    <property type="entry name" value="Rev_trsase/Diguanyl_cyclase"/>
</dbReference>
<dbReference type="Pfam" id="PF13426">
    <property type="entry name" value="PAS_9"/>
    <property type="match status" value="1"/>
</dbReference>
<feature type="transmembrane region" description="Helical" evidence="1">
    <location>
        <begin position="33"/>
        <end position="53"/>
    </location>
</feature>
<dbReference type="NCBIfam" id="TIGR00229">
    <property type="entry name" value="sensory_box"/>
    <property type="match status" value="1"/>
</dbReference>
<evidence type="ECO:0000259" key="2">
    <source>
        <dbReference type="PROSITE" id="PS50112"/>
    </source>
</evidence>
<dbReference type="InterPro" id="IPR000014">
    <property type="entry name" value="PAS"/>
</dbReference>
<feature type="transmembrane region" description="Helical" evidence="1">
    <location>
        <begin position="132"/>
        <end position="151"/>
    </location>
</feature>
<dbReference type="PROSITE" id="PS50887">
    <property type="entry name" value="GGDEF"/>
    <property type="match status" value="1"/>
</dbReference>
<dbReference type="SMART" id="SM00091">
    <property type="entry name" value="PAS"/>
    <property type="match status" value="1"/>
</dbReference>
<protein>
    <recommendedName>
        <fullName evidence="6">Diguanylate cyclase</fullName>
    </recommendedName>
</protein>
<dbReference type="InterPro" id="IPR029787">
    <property type="entry name" value="Nucleotide_cyclase"/>
</dbReference>
<feature type="transmembrane region" description="Helical" evidence="1">
    <location>
        <begin position="163"/>
        <end position="184"/>
    </location>
</feature>
<dbReference type="Gene3D" id="3.30.450.20">
    <property type="entry name" value="PAS domain"/>
    <property type="match status" value="1"/>
</dbReference>
<dbReference type="PROSITE" id="PS50112">
    <property type="entry name" value="PAS"/>
    <property type="match status" value="1"/>
</dbReference>
<evidence type="ECO:0000313" key="4">
    <source>
        <dbReference type="EMBL" id="GFP74174.1"/>
    </source>
</evidence>
<dbReference type="SUPFAM" id="SSF55073">
    <property type="entry name" value="Nucleotide cyclase"/>
    <property type="match status" value="1"/>
</dbReference>
<evidence type="ECO:0000313" key="5">
    <source>
        <dbReference type="Proteomes" id="UP000580568"/>
    </source>
</evidence>
<dbReference type="NCBIfam" id="TIGR00254">
    <property type="entry name" value="GGDEF"/>
    <property type="match status" value="1"/>
</dbReference>
<dbReference type="InterPro" id="IPR000160">
    <property type="entry name" value="GGDEF_dom"/>
</dbReference>
<name>A0A6V8SA90_9CLOT</name>